<dbReference type="Proteomes" id="UP000199004">
    <property type="component" value="Unassembled WGS sequence"/>
</dbReference>
<evidence type="ECO:0000256" key="2">
    <source>
        <dbReference type="SAM" id="MobiDB-lite"/>
    </source>
</evidence>
<dbReference type="Gene3D" id="3.40.630.190">
    <property type="entry name" value="LCP protein"/>
    <property type="match status" value="1"/>
</dbReference>
<dbReference type="STRING" id="1005944.SAMN05192576_0160"/>
<proteinExistence type="inferred from homology"/>
<reference evidence="5 6" key="1">
    <citation type="submission" date="2016-10" db="EMBL/GenBank/DDBJ databases">
        <authorList>
            <person name="de Groot N.N."/>
        </authorList>
    </citation>
    <scope>NUCLEOTIDE SEQUENCE [LARGE SCALE GENOMIC DNA]</scope>
    <source>
        <strain evidence="5 6">CGMCC 1.11147</strain>
    </source>
</reference>
<organism evidence="5 6">
    <name type="scientific">Nocardioides szechwanensis</name>
    <dbReference type="NCBI Taxonomy" id="1005944"/>
    <lineage>
        <taxon>Bacteria</taxon>
        <taxon>Bacillati</taxon>
        <taxon>Actinomycetota</taxon>
        <taxon>Actinomycetes</taxon>
        <taxon>Propionibacteriales</taxon>
        <taxon>Nocardioidaceae</taxon>
        <taxon>Nocardioides</taxon>
    </lineage>
</organism>
<keyword evidence="3" id="KW-0472">Membrane</keyword>
<name>A0A1H0L2S8_9ACTN</name>
<dbReference type="NCBIfam" id="TIGR00350">
    <property type="entry name" value="lytR_cpsA_psr"/>
    <property type="match status" value="1"/>
</dbReference>
<feature type="compositionally biased region" description="Pro residues" evidence="2">
    <location>
        <begin position="71"/>
        <end position="83"/>
    </location>
</feature>
<accession>A0A1H0L2S8</accession>
<dbReference type="PANTHER" id="PTHR33392:SF6">
    <property type="entry name" value="POLYISOPRENYL-TEICHOIC ACID--PEPTIDOGLYCAN TEICHOIC ACID TRANSFERASE TAGU"/>
    <property type="match status" value="1"/>
</dbReference>
<keyword evidence="3" id="KW-0812">Transmembrane</keyword>
<feature type="compositionally biased region" description="Gly residues" evidence="2">
    <location>
        <begin position="1"/>
        <end position="11"/>
    </location>
</feature>
<evidence type="ECO:0000259" key="4">
    <source>
        <dbReference type="Pfam" id="PF03816"/>
    </source>
</evidence>
<dbReference type="AlphaFoldDB" id="A0A1H0L2S8"/>
<comment type="similarity">
    <text evidence="1">Belongs to the LytR/CpsA/Psr (LCP) family.</text>
</comment>
<feature type="compositionally biased region" description="Low complexity" evidence="2">
    <location>
        <begin position="84"/>
        <end position="93"/>
    </location>
</feature>
<feature type="region of interest" description="Disordered" evidence="2">
    <location>
        <begin position="1"/>
        <end position="93"/>
    </location>
</feature>
<keyword evidence="6" id="KW-1185">Reference proteome</keyword>
<dbReference type="OrthoDB" id="9782542at2"/>
<protein>
    <submittedName>
        <fullName evidence="5">Transcriptional attenuator, LytR family</fullName>
    </submittedName>
</protein>
<evidence type="ECO:0000313" key="5">
    <source>
        <dbReference type="EMBL" id="SDO62385.1"/>
    </source>
</evidence>
<dbReference type="Pfam" id="PF03816">
    <property type="entry name" value="LytR_cpsA_psr"/>
    <property type="match status" value="1"/>
</dbReference>
<evidence type="ECO:0000313" key="6">
    <source>
        <dbReference type="Proteomes" id="UP000199004"/>
    </source>
</evidence>
<feature type="transmembrane region" description="Helical" evidence="3">
    <location>
        <begin position="100"/>
        <end position="124"/>
    </location>
</feature>
<evidence type="ECO:0000256" key="3">
    <source>
        <dbReference type="SAM" id="Phobius"/>
    </source>
</evidence>
<gene>
    <name evidence="5" type="ORF">SAMN05192576_0160</name>
</gene>
<dbReference type="InterPro" id="IPR050922">
    <property type="entry name" value="LytR/CpsA/Psr_CW_biosynth"/>
</dbReference>
<sequence>MADRPGNGGPEDGTNYGWLYGAKGGQEPPPDATRAIPKQSRPDQPSPDQPRHDETRVMPTQQPPAGSAPRAPAPAPTPAPGGPPARASSGGSSRFRRPRFWFRMVLLLLVLWLVYTIAVPFFAWQKTDKVEFAPDGDRPGDQPGTTYLLVGSDSRKGLSAEERKKFNTGNPSSELTDTIMLLHTGDGPDVLLSIPRDSIVDMPGHGQSKINSAYARGGAKLLVRTIENETGIRIDEYVEIGLGGVAGVVDSVGGIEVCPKEAIKDKLAGLDIKKGCQEVDGEVALAYSRSRKQSALGDLDRVQRQREVVAAIGDKVLSPWSVLNPVRWWRLNNSVPGFFGFGEETSTLDAGRWALAMTKVGGKDGLTCTMPVTDGSAETWDRDRAEPIFKAFIEDRTDDIKPAQCTPSGLPNQR</sequence>
<evidence type="ECO:0000256" key="1">
    <source>
        <dbReference type="ARBA" id="ARBA00006068"/>
    </source>
</evidence>
<dbReference type="PANTHER" id="PTHR33392">
    <property type="entry name" value="POLYISOPRENYL-TEICHOIC ACID--PEPTIDOGLYCAN TEICHOIC ACID TRANSFERASE TAGU"/>
    <property type="match status" value="1"/>
</dbReference>
<dbReference type="InterPro" id="IPR004474">
    <property type="entry name" value="LytR_CpsA_psr"/>
</dbReference>
<dbReference type="RefSeq" id="WP_091026890.1">
    <property type="nucleotide sequence ID" value="NZ_BKAE01000016.1"/>
</dbReference>
<feature type="domain" description="Cell envelope-related transcriptional attenuator" evidence="4">
    <location>
        <begin position="176"/>
        <end position="316"/>
    </location>
</feature>
<dbReference type="EMBL" id="FNIC01000011">
    <property type="protein sequence ID" value="SDO62385.1"/>
    <property type="molecule type" value="Genomic_DNA"/>
</dbReference>
<keyword evidence="3" id="KW-1133">Transmembrane helix</keyword>